<keyword evidence="2" id="KW-1133">Transmembrane helix</keyword>
<protein>
    <submittedName>
        <fullName evidence="4">Uncharacterized protein</fullName>
    </submittedName>
</protein>
<dbReference type="EMBL" id="LCRD01000061">
    <property type="protein sequence ID" value="KKW28814.1"/>
    <property type="molecule type" value="Genomic_DNA"/>
</dbReference>
<keyword evidence="2" id="KW-0812">Transmembrane</keyword>
<proteinExistence type="predicted"/>
<dbReference type="Proteomes" id="UP000034846">
    <property type="component" value="Unassembled WGS sequence"/>
</dbReference>
<sequence length="179" mass="18611">MSILRIALGAFAVVASLLFSFSPRLAFAATTDIMTDVENEGIIFAGSALCGAGSDAKACEDCRERGQCTLDQILQVFVNLANFTLGISGTVLLFVFIYGGFKWMTARGDHKSIDSGNQAMTGGVVGIVIIFGAYVAINFILAGLKGTDPTTNLEGTVTTEPVGDDPNAGAPTTAPFSTE</sequence>
<feature type="transmembrane region" description="Helical" evidence="2">
    <location>
        <begin position="80"/>
        <end position="101"/>
    </location>
</feature>
<keyword evidence="2" id="KW-0472">Membrane</keyword>
<feature type="transmembrane region" description="Helical" evidence="2">
    <location>
        <begin position="122"/>
        <end position="144"/>
    </location>
</feature>
<feature type="region of interest" description="Disordered" evidence="1">
    <location>
        <begin position="152"/>
        <end position="179"/>
    </location>
</feature>
<evidence type="ECO:0000256" key="2">
    <source>
        <dbReference type="SAM" id="Phobius"/>
    </source>
</evidence>
<organism evidence="4 5">
    <name type="scientific">Candidatus Uhrbacteria bacterium GW2011_GWD2_52_7</name>
    <dbReference type="NCBI Taxonomy" id="1618989"/>
    <lineage>
        <taxon>Bacteria</taxon>
        <taxon>Candidatus Uhriibacteriota</taxon>
    </lineage>
</organism>
<accession>A0A0G2A8Z9</accession>
<name>A0A0G2A8Z9_9BACT</name>
<comment type="caution">
    <text evidence="4">The sequence shown here is derived from an EMBL/GenBank/DDBJ whole genome shotgun (WGS) entry which is preliminary data.</text>
</comment>
<evidence type="ECO:0000313" key="5">
    <source>
        <dbReference type="Proteomes" id="UP000034846"/>
    </source>
</evidence>
<evidence type="ECO:0000256" key="1">
    <source>
        <dbReference type="SAM" id="MobiDB-lite"/>
    </source>
</evidence>
<feature type="signal peptide" evidence="3">
    <location>
        <begin position="1"/>
        <end position="28"/>
    </location>
</feature>
<evidence type="ECO:0000256" key="3">
    <source>
        <dbReference type="SAM" id="SignalP"/>
    </source>
</evidence>
<reference evidence="4 5" key="1">
    <citation type="journal article" date="2015" name="Nature">
        <title>rRNA introns, odd ribosomes, and small enigmatic genomes across a large radiation of phyla.</title>
        <authorList>
            <person name="Brown C.T."/>
            <person name="Hug L.A."/>
            <person name="Thomas B.C."/>
            <person name="Sharon I."/>
            <person name="Castelle C.J."/>
            <person name="Singh A."/>
            <person name="Wilkins M.J."/>
            <person name="Williams K.H."/>
            <person name="Banfield J.F."/>
        </authorList>
    </citation>
    <scope>NUCLEOTIDE SEQUENCE [LARGE SCALE GENOMIC DNA]</scope>
</reference>
<dbReference type="AlphaFoldDB" id="A0A0G2A8Z9"/>
<evidence type="ECO:0000313" key="4">
    <source>
        <dbReference type="EMBL" id="KKW28814.1"/>
    </source>
</evidence>
<keyword evidence="3" id="KW-0732">Signal</keyword>
<gene>
    <name evidence="4" type="ORF">UY72_C0061G0009</name>
</gene>
<feature type="chain" id="PRO_5002541754" evidence="3">
    <location>
        <begin position="29"/>
        <end position="179"/>
    </location>
</feature>